<organism evidence="2">
    <name type="scientific">Rhizophora mucronata</name>
    <name type="common">Asiatic mangrove</name>
    <dbReference type="NCBI Taxonomy" id="61149"/>
    <lineage>
        <taxon>Eukaryota</taxon>
        <taxon>Viridiplantae</taxon>
        <taxon>Streptophyta</taxon>
        <taxon>Embryophyta</taxon>
        <taxon>Tracheophyta</taxon>
        <taxon>Spermatophyta</taxon>
        <taxon>Magnoliopsida</taxon>
        <taxon>eudicotyledons</taxon>
        <taxon>Gunneridae</taxon>
        <taxon>Pentapetalae</taxon>
        <taxon>rosids</taxon>
        <taxon>fabids</taxon>
        <taxon>Malpighiales</taxon>
        <taxon>Rhizophoraceae</taxon>
        <taxon>Rhizophora</taxon>
    </lineage>
</organism>
<dbReference type="AlphaFoldDB" id="A0A2P2PKD0"/>
<proteinExistence type="predicted"/>
<reference evidence="2" key="1">
    <citation type="submission" date="2018-02" db="EMBL/GenBank/DDBJ databases">
        <title>Rhizophora mucronata_Transcriptome.</title>
        <authorList>
            <person name="Meera S.P."/>
            <person name="Sreeshan A."/>
            <person name="Augustine A."/>
        </authorList>
    </citation>
    <scope>NUCLEOTIDE SEQUENCE</scope>
    <source>
        <tissue evidence="2">Leaf</tissue>
    </source>
</reference>
<sequence>MASVSIYSTSYSLRKYDVVPCSSFGTFKATNFFGCRLPVKPLLSLAARNTPRLRPEPVISASTHTFDVVIIGAGIIGLTIARQFLTGSNLSVAVVDKAVPCAGATGAGSQVIELYDY</sequence>
<dbReference type="Pfam" id="PF01266">
    <property type="entry name" value="DAO"/>
    <property type="match status" value="1"/>
</dbReference>
<name>A0A2P2PKD0_RHIMU</name>
<protein>
    <submittedName>
        <fullName evidence="2">D-amino acid dehydrogenase isoform X2</fullName>
    </submittedName>
</protein>
<dbReference type="Gene3D" id="3.50.50.60">
    <property type="entry name" value="FAD/NAD(P)-binding domain"/>
    <property type="match status" value="1"/>
</dbReference>
<dbReference type="InterPro" id="IPR036188">
    <property type="entry name" value="FAD/NAD-bd_sf"/>
</dbReference>
<feature type="domain" description="FAD dependent oxidoreductase" evidence="1">
    <location>
        <begin position="67"/>
        <end position="112"/>
    </location>
</feature>
<dbReference type="EMBL" id="GGEC01074678">
    <property type="protein sequence ID" value="MBX55162.1"/>
    <property type="molecule type" value="Transcribed_RNA"/>
</dbReference>
<accession>A0A2P2PKD0</accession>
<evidence type="ECO:0000259" key="1">
    <source>
        <dbReference type="Pfam" id="PF01266"/>
    </source>
</evidence>
<dbReference type="SUPFAM" id="SSF51905">
    <property type="entry name" value="FAD/NAD(P)-binding domain"/>
    <property type="match status" value="1"/>
</dbReference>
<evidence type="ECO:0000313" key="2">
    <source>
        <dbReference type="EMBL" id="MBX55162.1"/>
    </source>
</evidence>
<dbReference type="InterPro" id="IPR006076">
    <property type="entry name" value="FAD-dep_OxRdtase"/>
</dbReference>